<dbReference type="Pfam" id="PF07730">
    <property type="entry name" value="HisKA_3"/>
    <property type="match status" value="1"/>
</dbReference>
<feature type="transmembrane region" description="Helical" evidence="5">
    <location>
        <begin position="118"/>
        <end position="141"/>
    </location>
</feature>
<dbReference type="RefSeq" id="WP_075974800.1">
    <property type="nucleotide sequence ID" value="NZ_MKQR01000009.1"/>
</dbReference>
<dbReference type="Gene3D" id="3.30.565.10">
    <property type="entry name" value="Histidine kinase-like ATPase, C-terminal domain"/>
    <property type="match status" value="1"/>
</dbReference>
<evidence type="ECO:0000256" key="5">
    <source>
        <dbReference type="SAM" id="Phobius"/>
    </source>
</evidence>
<protein>
    <submittedName>
        <fullName evidence="7">Sensor histidine kinase</fullName>
    </submittedName>
</protein>
<dbReference type="Gene3D" id="1.20.5.1930">
    <property type="match status" value="1"/>
</dbReference>
<accession>A0A1Q9LPE4</accession>
<proteinExistence type="predicted"/>
<dbReference type="GO" id="GO:0016020">
    <property type="term" value="C:membrane"/>
    <property type="evidence" value="ECO:0007669"/>
    <property type="project" value="InterPro"/>
</dbReference>
<feature type="transmembrane region" description="Helical" evidence="5">
    <location>
        <begin position="93"/>
        <end position="112"/>
    </location>
</feature>
<evidence type="ECO:0000313" key="7">
    <source>
        <dbReference type="EMBL" id="OLR93902.1"/>
    </source>
</evidence>
<reference evidence="7 8" key="1">
    <citation type="submission" date="2016-10" db="EMBL/GenBank/DDBJ databases">
        <title>The Draft Genome Sequence of Actinokineospora bangkokensis 44EHWT reveals the biosynthetic pathway of antifungal compounds Thailandins with unusual extender unit butylmalonyl-CoA.</title>
        <authorList>
            <person name="Greule A."/>
            <person name="Intra B."/>
            <person name="Flemming S."/>
            <person name="Rommel M.G."/>
            <person name="Panbangred W."/>
            <person name="Bechthold A."/>
        </authorList>
    </citation>
    <scope>NUCLEOTIDE SEQUENCE [LARGE SCALE GENOMIC DNA]</scope>
    <source>
        <strain evidence="7 8">44EHW</strain>
    </source>
</reference>
<keyword evidence="5" id="KW-1133">Transmembrane helix</keyword>
<keyword evidence="1" id="KW-0808">Transferase</keyword>
<dbReference type="Proteomes" id="UP000186040">
    <property type="component" value="Unassembled WGS sequence"/>
</dbReference>
<comment type="caution">
    <text evidence="7">The sequence shown here is derived from an EMBL/GenBank/DDBJ whole genome shotgun (WGS) entry which is preliminary data.</text>
</comment>
<dbReference type="AlphaFoldDB" id="A0A1Q9LPE4"/>
<keyword evidence="5" id="KW-0472">Membrane</keyword>
<evidence type="ECO:0000259" key="6">
    <source>
        <dbReference type="Pfam" id="PF07730"/>
    </source>
</evidence>
<evidence type="ECO:0000313" key="8">
    <source>
        <dbReference type="Proteomes" id="UP000186040"/>
    </source>
</evidence>
<dbReference type="CDD" id="cd16917">
    <property type="entry name" value="HATPase_UhpB-NarQ-NarX-like"/>
    <property type="match status" value="1"/>
</dbReference>
<name>A0A1Q9LPE4_9PSEU</name>
<dbReference type="GO" id="GO:0000155">
    <property type="term" value="F:phosphorelay sensor kinase activity"/>
    <property type="evidence" value="ECO:0007669"/>
    <property type="project" value="InterPro"/>
</dbReference>
<keyword evidence="8" id="KW-1185">Reference proteome</keyword>
<feature type="coiled-coil region" evidence="4">
    <location>
        <begin position="195"/>
        <end position="222"/>
    </location>
</feature>
<keyword evidence="2 7" id="KW-0418">Kinase</keyword>
<feature type="domain" description="Signal transduction histidine kinase subgroup 3 dimerisation and phosphoacceptor" evidence="6">
    <location>
        <begin position="168"/>
        <end position="231"/>
    </location>
</feature>
<keyword evidence="4" id="KW-0175">Coiled coil</keyword>
<evidence type="ECO:0000256" key="2">
    <source>
        <dbReference type="ARBA" id="ARBA00022777"/>
    </source>
</evidence>
<dbReference type="InterPro" id="IPR050482">
    <property type="entry name" value="Sensor_HK_TwoCompSys"/>
</dbReference>
<dbReference type="EMBL" id="MKQR01000009">
    <property type="protein sequence ID" value="OLR93902.1"/>
    <property type="molecule type" value="Genomic_DNA"/>
</dbReference>
<evidence type="ECO:0000256" key="1">
    <source>
        <dbReference type="ARBA" id="ARBA00022679"/>
    </source>
</evidence>
<organism evidence="7 8">
    <name type="scientific">Actinokineospora bangkokensis</name>
    <dbReference type="NCBI Taxonomy" id="1193682"/>
    <lineage>
        <taxon>Bacteria</taxon>
        <taxon>Bacillati</taxon>
        <taxon>Actinomycetota</taxon>
        <taxon>Actinomycetes</taxon>
        <taxon>Pseudonocardiales</taxon>
        <taxon>Pseudonocardiaceae</taxon>
        <taxon>Actinokineospora</taxon>
    </lineage>
</organism>
<evidence type="ECO:0000256" key="4">
    <source>
        <dbReference type="SAM" id="Coils"/>
    </source>
</evidence>
<dbReference type="PANTHER" id="PTHR24421">
    <property type="entry name" value="NITRATE/NITRITE SENSOR PROTEIN NARX-RELATED"/>
    <property type="match status" value="1"/>
</dbReference>
<evidence type="ECO:0000256" key="3">
    <source>
        <dbReference type="ARBA" id="ARBA00023012"/>
    </source>
</evidence>
<keyword evidence="5" id="KW-0812">Transmembrane</keyword>
<dbReference type="PANTHER" id="PTHR24421:SF63">
    <property type="entry name" value="SENSOR HISTIDINE KINASE DESK"/>
    <property type="match status" value="1"/>
</dbReference>
<dbReference type="InterPro" id="IPR036890">
    <property type="entry name" value="HATPase_C_sf"/>
</dbReference>
<dbReference type="InterPro" id="IPR011712">
    <property type="entry name" value="Sig_transdc_His_kin_sub3_dim/P"/>
</dbReference>
<dbReference type="GO" id="GO:0046983">
    <property type="term" value="F:protein dimerization activity"/>
    <property type="evidence" value="ECO:0007669"/>
    <property type="project" value="InterPro"/>
</dbReference>
<dbReference type="STRING" id="1193682.BJP25_15265"/>
<keyword evidence="3" id="KW-0902">Two-component regulatory system</keyword>
<sequence length="354" mass="37265">MFLPLMVAGGVLLVALGARTWWHVLVLGVGAAVAAVAFERWAAGGLLPVAAPLLALAAATWVVGGVVLHSGHAFYALSVAGPLAVPQLPRHRGAAAVVLIAVVGVVGAVAVATAPGAFIGDLITFLLVPTGITAVITGLMFPNKRFYDVVADLERARGQEAELAVARERVRFASDLHDIQGHTLHVVKLKVALAEKLLRADVDRAEQELREVRALVADTITQTKELAHAQRRLNLSAELENAKNLFEAAGITVAVTRGTEPDPRAGELLGQVLRETTTNVLRHAEATRVEVTLSATGITITNDGAPRTPLPPLRGLSTLRDRLAADGGTLSAALRDGRFTTAATLPTGPRRRPR</sequence>
<gene>
    <name evidence="7" type="ORF">BJP25_15265</name>
</gene>